<proteinExistence type="inferred from homology"/>
<dbReference type="KEGG" id="bmh:BMWSH_5053"/>
<sequence>MRKELKDLNRGEIFKEEVKDAKGSEQKGYRPYMVVSDYSFNNQNGYALVCPLSNQPYLEPDGIHVETKKSVITGWVLTQHLTPYVSSYIDNESSTVNVVDEAKNSIVEKCLEVFKAISTETEHKHAGLNQGEIVQLDLNNDRVYAVILSENSFNECHNSVWVAPVVIESDYDGEPDHVEIKNEQLFDNECGIVYIEAVRNINIKVRNVEKTNFSVDVSELKKCLEILNIFFE</sequence>
<dbReference type="GO" id="GO:0016075">
    <property type="term" value="P:rRNA catabolic process"/>
    <property type="evidence" value="ECO:0007669"/>
    <property type="project" value="TreeGrafter"/>
</dbReference>
<reference evidence="3 4" key="1">
    <citation type="journal article" date="2011" name="J. Bacteriol.">
        <title>Complete genome sequence of the industrial strain Bacillus megaterium WSH-002.</title>
        <authorList>
            <person name="Liu L."/>
            <person name="Li Y."/>
            <person name="Zhang J."/>
            <person name="Zou W."/>
            <person name="Zhou Z."/>
            <person name="Liu J."/>
            <person name="Li X."/>
            <person name="Wang L."/>
            <person name="Chen J."/>
        </authorList>
    </citation>
    <scope>NUCLEOTIDE SEQUENCE [LARGE SCALE GENOMIC DNA]</scope>
    <source>
        <strain evidence="3 4">WSH-002</strain>
    </source>
</reference>
<keyword evidence="2" id="KW-1277">Toxin-antitoxin system</keyword>
<name>A0A8D4BMP7_PRIMW</name>
<dbReference type="InterPro" id="IPR003477">
    <property type="entry name" value="PemK-like"/>
</dbReference>
<dbReference type="InterPro" id="IPR011067">
    <property type="entry name" value="Plasmid_toxin/cell-grow_inhib"/>
</dbReference>
<dbReference type="Proteomes" id="UP000001283">
    <property type="component" value="Chromosome"/>
</dbReference>
<dbReference type="GO" id="GO:0003677">
    <property type="term" value="F:DNA binding"/>
    <property type="evidence" value="ECO:0007669"/>
    <property type="project" value="InterPro"/>
</dbReference>
<dbReference type="Pfam" id="PF02452">
    <property type="entry name" value="PemK_toxin"/>
    <property type="match status" value="2"/>
</dbReference>
<dbReference type="GO" id="GO:0004521">
    <property type="term" value="F:RNA endonuclease activity"/>
    <property type="evidence" value="ECO:0007669"/>
    <property type="project" value="TreeGrafter"/>
</dbReference>
<organism evidence="3 4">
    <name type="scientific">Priestia megaterium (strain WSH-002)</name>
    <name type="common">Bacillus megaterium</name>
    <dbReference type="NCBI Taxonomy" id="1006007"/>
    <lineage>
        <taxon>Bacteria</taxon>
        <taxon>Bacillati</taxon>
        <taxon>Bacillota</taxon>
        <taxon>Bacilli</taxon>
        <taxon>Bacillales</taxon>
        <taxon>Bacillaceae</taxon>
        <taxon>Priestia</taxon>
    </lineage>
</organism>
<comment type="similarity">
    <text evidence="1">Belongs to the PemK/MazF family.</text>
</comment>
<gene>
    <name evidence="3" type="ORF">BMWSH_5053</name>
</gene>
<dbReference type="RefSeq" id="WP_014462010.1">
    <property type="nucleotide sequence ID" value="NC_017138.1"/>
</dbReference>
<dbReference type="EMBL" id="CP003017">
    <property type="protein sequence ID" value="AEN91931.1"/>
    <property type="molecule type" value="Genomic_DNA"/>
</dbReference>
<dbReference type="Gene3D" id="2.30.30.110">
    <property type="match status" value="2"/>
</dbReference>
<protein>
    <submittedName>
        <fullName evidence="3">PpGpp-regulated growth inhibitor (ChpA/MazF)</fullName>
    </submittedName>
</protein>
<accession>A0A8D4BMP7</accession>
<dbReference type="GO" id="GO:0006402">
    <property type="term" value="P:mRNA catabolic process"/>
    <property type="evidence" value="ECO:0007669"/>
    <property type="project" value="TreeGrafter"/>
</dbReference>
<dbReference type="AlphaFoldDB" id="A0A8D4BMP7"/>
<evidence type="ECO:0000256" key="1">
    <source>
        <dbReference type="ARBA" id="ARBA00007521"/>
    </source>
</evidence>
<evidence type="ECO:0000256" key="2">
    <source>
        <dbReference type="ARBA" id="ARBA00022649"/>
    </source>
</evidence>
<evidence type="ECO:0000313" key="3">
    <source>
        <dbReference type="EMBL" id="AEN91931.1"/>
    </source>
</evidence>
<dbReference type="SUPFAM" id="SSF50118">
    <property type="entry name" value="Cell growth inhibitor/plasmid maintenance toxic component"/>
    <property type="match status" value="2"/>
</dbReference>
<dbReference type="PANTHER" id="PTHR33988">
    <property type="entry name" value="ENDORIBONUCLEASE MAZF-RELATED"/>
    <property type="match status" value="1"/>
</dbReference>
<evidence type="ECO:0000313" key="4">
    <source>
        <dbReference type="Proteomes" id="UP000001283"/>
    </source>
</evidence>